<dbReference type="OrthoDB" id="7838357at2"/>
<dbReference type="STRING" id="1165689.SAMN02927914_01370"/>
<dbReference type="GO" id="GO:0016491">
    <property type="term" value="F:oxidoreductase activity"/>
    <property type="evidence" value="ECO:0007669"/>
    <property type="project" value="UniProtKB-KW"/>
</dbReference>
<dbReference type="AlphaFoldDB" id="A0A1G5WII3"/>
<dbReference type="PANTHER" id="PTHR43157">
    <property type="entry name" value="PHOSPHATIDYLINOSITOL-GLYCAN BIOSYNTHESIS CLASS F PROTEIN-RELATED"/>
    <property type="match status" value="1"/>
</dbReference>
<dbReference type="Proteomes" id="UP000198588">
    <property type="component" value="Unassembled WGS sequence"/>
</dbReference>
<protein>
    <submittedName>
        <fullName evidence="2">Short-chain dehydrogenase</fullName>
    </submittedName>
</protein>
<keyword evidence="1" id="KW-0560">Oxidoreductase</keyword>
<reference evidence="2 3" key="1">
    <citation type="submission" date="2016-10" db="EMBL/GenBank/DDBJ databases">
        <authorList>
            <person name="de Groot N.N."/>
        </authorList>
    </citation>
    <scope>NUCLEOTIDE SEQUENCE [LARGE SCALE GENOMIC DNA]</scope>
    <source>
        <strain evidence="2 3">CGMCC 1.12097</strain>
    </source>
</reference>
<dbReference type="Gene3D" id="3.40.50.720">
    <property type="entry name" value="NAD(P)-binding Rossmann-like Domain"/>
    <property type="match status" value="1"/>
</dbReference>
<dbReference type="InterPro" id="IPR002347">
    <property type="entry name" value="SDR_fam"/>
</dbReference>
<dbReference type="SUPFAM" id="SSF51735">
    <property type="entry name" value="NAD(P)-binding Rossmann-fold domains"/>
    <property type="match status" value="1"/>
</dbReference>
<name>A0A1G5WII3_9HYPH</name>
<dbReference type="PRINTS" id="PR00081">
    <property type="entry name" value="GDHRDH"/>
</dbReference>
<dbReference type="EMBL" id="FMXM01000004">
    <property type="protein sequence ID" value="SDA57998.1"/>
    <property type="molecule type" value="Genomic_DNA"/>
</dbReference>
<dbReference type="Pfam" id="PF00106">
    <property type="entry name" value="adh_short"/>
    <property type="match status" value="1"/>
</dbReference>
<sequence length="313" mass="33698">MKPVKVDGSASGRRIALVTGGTDGIGKAIALVLAKAGVDVIIIGSIGEKGTAVANELQAASGDCHVEFLQADLSLMSNVDALAAQVSARWPRLHYLVLCAGVMCGRYTRTAEGIETNFALNYLSRFALTEALLPCLVASGDSDDVSRILVIGGAAQNGKIQYEDVNLTKRFGILRVVSQFCEANDEFVLELSRRIAAAHSSSHVTVTGLKVGVVRTGIRRQFPLWMKLLVPLLDPFLSRSPKQIAASALHLLLGPKFEGETGALFLHIKHFKRLQPGRHTSDPAQGQKLWDFSRRLIAQARTVNANCVPCTNC</sequence>
<proteinExistence type="predicted"/>
<evidence type="ECO:0000313" key="2">
    <source>
        <dbReference type="EMBL" id="SDA57998.1"/>
    </source>
</evidence>
<dbReference type="PANTHER" id="PTHR43157:SF31">
    <property type="entry name" value="PHOSPHATIDYLINOSITOL-GLYCAN BIOSYNTHESIS CLASS F PROTEIN"/>
    <property type="match status" value="1"/>
</dbReference>
<dbReference type="InterPro" id="IPR036291">
    <property type="entry name" value="NAD(P)-bd_dom_sf"/>
</dbReference>
<evidence type="ECO:0000313" key="3">
    <source>
        <dbReference type="Proteomes" id="UP000198588"/>
    </source>
</evidence>
<evidence type="ECO:0000256" key="1">
    <source>
        <dbReference type="ARBA" id="ARBA00023002"/>
    </source>
</evidence>
<dbReference type="RefSeq" id="WP_091576284.1">
    <property type="nucleotide sequence ID" value="NZ_FMXM01000004.1"/>
</dbReference>
<accession>A0A1G5WII3</accession>
<gene>
    <name evidence="2" type="ORF">SAMN02927914_01370</name>
</gene>
<organism evidence="2 3">
    <name type="scientific">Mesorhizobium qingshengii</name>
    <dbReference type="NCBI Taxonomy" id="1165689"/>
    <lineage>
        <taxon>Bacteria</taxon>
        <taxon>Pseudomonadati</taxon>
        <taxon>Pseudomonadota</taxon>
        <taxon>Alphaproteobacteria</taxon>
        <taxon>Hyphomicrobiales</taxon>
        <taxon>Phyllobacteriaceae</taxon>
        <taxon>Mesorhizobium</taxon>
    </lineage>
</organism>